<evidence type="ECO:0000259" key="2">
    <source>
        <dbReference type="Pfam" id="PF22041"/>
    </source>
</evidence>
<reference evidence="3 4" key="1">
    <citation type="submission" date="2024-02" db="EMBL/GenBank/DDBJ databases">
        <title>A draft genome for the cacao thread blight pathogen Marasmius crinis-equi.</title>
        <authorList>
            <person name="Cohen S.P."/>
            <person name="Baruah I.K."/>
            <person name="Amoako-Attah I."/>
            <person name="Bukari Y."/>
            <person name="Meinhardt L.W."/>
            <person name="Bailey B.A."/>
        </authorList>
    </citation>
    <scope>NUCLEOTIDE SEQUENCE [LARGE SCALE GENOMIC DNA]</scope>
    <source>
        <strain evidence="3 4">GH-76</strain>
    </source>
</reference>
<organism evidence="3 4">
    <name type="scientific">Marasmius crinis-equi</name>
    <dbReference type="NCBI Taxonomy" id="585013"/>
    <lineage>
        <taxon>Eukaryota</taxon>
        <taxon>Fungi</taxon>
        <taxon>Dikarya</taxon>
        <taxon>Basidiomycota</taxon>
        <taxon>Agaricomycotina</taxon>
        <taxon>Agaricomycetes</taxon>
        <taxon>Agaricomycetidae</taxon>
        <taxon>Agaricales</taxon>
        <taxon>Marasmiineae</taxon>
        <taxon>Marasmiaceae</taxon>
        <taxon>Marasmius</taxon>
    </lineage>
</organism>
<dbReference type="EMBL" id="JBAHYK010000080">
    <property type="protein sequence ID" value="KAL0578882.1"/>
    <property type="molecule type" value="Genomic_DNA"/>
</dbReference>
<feature type="domain" description="GST N-terminal" evidence="1">
    <location>
        <begin position="20"/>
        <end position="61"/>
    </location>
</feature>
<evidence type="ECO:0000313" key="4">
    <source>
        <dbReference type="Proteomes" id="UP001465976"/>
    </source>
</evidence>
<dbReference type="Pfam" id="PF22041">
    <property type="entry name" value="GST_C_7"/>
    <property type="match status" value="1"/>
</dbReference>
<dbReference type="Proteomes" id="UP001465976">
    <property type="component" value="Unassembled WGS sequence"/>
</dbReference>
<evidence type="ECO:0000259" key="1">
    <source>
        <dbReference type="Pfam" id="PF13417"/>
    </source>
</evidence>
<evidence type="ECO:0000313" key="3">
    <source>
        <dbReference type="EMBL" id="KAL0578882.1"/>
    </source>
</evidence>
<proteinExistence type="predicted"/>
<comment type="caution">
    <text evidence="3">The sequence shown here is derived from an EMBL/GenBank/DDBJ whole genome shotgun (WGS) entry which is preliminary data.</text>
</comment>
<dbReference type="Gene3D" id="1.20.1050.10">
    <property type="match status" value="1"/>
</dbReference>
<dbReference type="SUPFAM" id="SSF47616">
    <property type="entry name" value="GST C-terminal domain-like"/>
    <property type="match status" value="1"/>
</dbReference>
<evidence type="ECO:0008006" key="5">
    <source>
        <dbReference type="Google" id="ProtNLM"/>
    </source>
</evidence>
<sequence length="226" mass="25402">MITVFDLGPSNHSVANVSGVSPYVRTVVFILRYKKIDYELKPVSPFDIARVAQEHGAAPTVTGDLGGHPQIHYPVHRRLEHGQDTPAVVPAGSRVLHKVLQSNLVNIATPMNRRSIQPYIINTILAKEIRDRINFPNATPEQVSEAYKQVREAFETFNENLDRGESFRSFVMGGDKPTFGDFSLVAIVYPVRFIYGEESEQWEDVKSWAKGWLGWEIAQVLKLVAA</sequence>
<dbReference type="InterPro" id="IPR054416">
    <property type="entry name" value="GST_UstS-like_C"/>
</dbReference>
<dbReference type="Pfam" id="PF13417">
    <property type="entry name" value="GST_N_3"/>
    <property type="match status" value="1"/>
</dbReference>
<protein>
    <recommendedName>
        <fullName evidence="5">Glutathione S-transferase</fullName>
    </recommendedName>
</protein>
<keyword evidence="4" id="KW-1185">Reference proteome</keyword>
<feature type="domain" description="Glutathione S-transferase UstS-like C-terminal" evidence="2">
    <location>
        <begin position="96"/>
        <end position="214"/>
    </location>
</feature>
<dbReference type="CDD" id="cd00299">
    <property type="entry name" value="GST_C_family"/>
    <property type="match status" value="1"/>
</dbReference>
<gene>
    <name evidence="3" type="ORF">V5O48_003115</name>
</gene>
<name>A0ABR3FTR6_9AGAR</name>
<dbReference type="InterPro" id="IPR036282">
    <property type="entry name" value="Glutathione-S-Trfase_C_sf"/>
</dbReference>
<dbReference type="InterPro" id="IPR004045">
    <property type="entry name" value="Glutathione_S-Trfase_N"/>
</dbReference>
<accession>A0ABR3FTR6</accession>